<evidence type="ECO:0000256" key="1">
    <source>
        <dbReference type="ARBA" id="ARBA00022468"/>
    </source>
</evidence>
<keyword evidence="2" id="KW-0433">Leucine-rich repeat</keyword>
<dbReference type="EMBL" id="MPUH01000434">
    <property type="protein sequence ID" value="OMJ80202.1"/>
    <property type="molecule type" value="Genomic_DNA"/>
</dbReference>
<keyword evidence="5" id="KW-1185">Reference proteome</keyword>
<comment type="caution">
    <text evidence="4">The sequence shown here is derived from an EMBL/GenBank/DDBJ whole genome shotgun (WGS) entry which is preliminary data.</text>
</comment>
<dbReference type="InterPro" id="IPR001611">
    <property type="entry name" value="Leu-rich_rpt"/>
</dbReference>
<keyword evidence="3" id="KW-0677">Repeat</keyword>
<dbReference type="GO" id="GO:0005096">
    <property type="term" value="F:GTPase activator activity"/>
    <property type="evidence" value="ECO:0007669"/>
    <property type="project" value="UniProtKB-KW"/>
</dbReference>
<dbReference type="GO" id="GO:0048471">
    <property type="term" value="C:perinuclear region of cytoplasm"/>
    <property type="evidence" value="ECO:0007669"/>
    <property type="project" value="TreeGrafter"/>
</dbReference>
<reference evidence="4 5" key="1">
    <citation type="submission" date="2016-11" db="EMBL/GenBank/DDBJ databases">
        <title>The macronuclear genome of Stentor coeruleus: a giant cell with tiny introns.</title>
        <authorList>
            <person name="Slabodnick M."/>
            <person name="Ruby J.G."/>
            <person name="Reiff S.B."/>
            <person name="Swart E.C."/>
            <person name="Gosai S."/>
            <person name="Prabakaran S."/>
            <person name="Witkowska E."/>
            <person name="Larue G.E."/>
            <person name="Fisher S."/>
            <person name="Freeman R.M."/>
            <person name="Gunawardena J."/>
            <person name="Chu W."/>
            <person name="Stover N.A."/>
            <person name="Gregory B.D."/>
            <person name="Nowacki M."/>
            <person name="Derisi J."/>
            <person name="Roy S.W."/>
            <person name="Marshall W.F."/>
            <person name="Sood P."/>
        </authorList>
    </citation>
    <scope>NUCLEOTIDE SEQUENCE [LARGE SCALE GENOMIC DNA]</scope>
    <source>
        <strain evidence="4">WM001</strain>
    </source>
</reference>
<dbReference type="Gene3D" id="3.80.10.10">
    <property type="entry name" value="Ribonuclease Inhibitor"/>
    <property type="match status" value="1"/>
</dbReference>
<dbReference type="GO" id="GO:0031267">
    <property type="term" value="F:small GTPase binding"/>
    <property type="evidence" value="ECO:0007669"/>
    <property type="project" value="TreeGrafter"/>
</dbReference>
<dbReference type="GO" id="GO:0006913">
    <property type="term" value="P:nucleocytoplasmic transport"/>
    <property type="evidence" value="ECO:0007669"/>
    <property type="project" value="TreeGrafter"/>
</dbReference>
<name>A0A1R2BTR2_9CILI</name>
<dbReference type="AlphaFoldDB" id="A0A1R2BTR2"/>
<evidence type="ECO:0000313" key="5">
    <source>
        <dbReference type="Proteomes" id="UP000187209"/>
    </source>
</evidence>
<dbReference type="PANTHER" id="PTHR24113">
    <property type="entry name" value="RAN GTPASE-ACTIVATING PROTEIN 1"/>
    <property type="match status" value="1"/>
</dbReference>
<evidence type="ECO:0000313" key="4">
    <source>
        <dbReference type="EMBL" id="OMJ80202.1"/>
    </source>
</evidence>
<dbReference type="SUPFAM" id="SSF52047">
    <property type="entry name" value="RNI-like"/>
    <property type="match status" value="1"/>
</dbReference>
<dbReference type="InterPro" id="IPR027038">
    <property type="entry name" value="RanGap"/>
</dbReference>
<accession>A0A1R2BTR2</accession>
<keyword evidence="1" id="KW-0343">GTPase activation</keyword>
<dbReference type="Pfam" id="PF13516">
    <property type="entry name" value="LRR_6"/>
    <property type="match status" value="2"/>
</dbReference>
<evidence type="ECO:0000256" key="3">
    <source>
        <dbReference type="ARBA" id="ARBA00022737"/>
    </source>
</evidence>
<evidence type="ECO:0000256" key="2">
    <source>
        <dbReference type="ARBA" id="ARBA00022614"/>
    </source>
</evidence>
<dbReference type="GO" id="GO:0005829">
    <property type="term" value="C:cytosol"/>
    <property type="evidence" value="ECO:0007669"/>
    <property type="project" value="TreeGrafter"/>
</dbReference>
<organism evidence="4 5">
    <name type="scientific">Stentor coeruleus</name>
    <dbReference type="NCBI Taxonomy" id="5963"/>
    <lineage>
        <taxon>Eukaryota</taxon>
        <taxon>Sar</taxon>
        <taxon>Alveolata</taxon>
        <taxon>Ciliophora</taxon>
        <taxon>Postciliodesmatophora</taxon>
        <taxon>Heterotrichea</taxon>
        <taxon>Heterotrichida</taxon>
        <taxon>Stentoridae</taxon>
        <taxon>Stentor</taxon>
    </lineage>
</organism>
<dbReference type="InterPro" id="IPR032675">
    <property type="entry name" value="LRR_dom_sf"/>
</dbReference>
<dbReference type="GO" id="GO:0005634">
    <property type="term" value="C:nucleus"/>
    <property type="evidence" value="ECO:0007669"/>
    <property type="project" value="TreeGrafter"/>
</dbReference>
<protein>
    <submittedName>
        <fullName evidence="4">Uncharacterized protein</fullName>
    </submittedName>
</protein>
<dbReference type="SMART" id="SM00368">
    <property type="entry name" value="LRR_RI"/>
    <property type="match status" value="3"/>
</dbReference>
<dbReference type="Proteomes" id="UP000187209">
    <property type="component" value="Unassembled WGS sequence"/>
</dbReference>
<gene>
    <name evidence="4" type="ORF">SteCoe_19608</name>
</gene>
<dbReference type="OrthoDB" id="435860at2759"/>
<proteinExistence type="predicted"/>
<dbReference type="PANTHER" id="PTHR24113:SF12">
    <property type="entry name" value="RAN GTPASE-ACTIVATING PROTEIN 1"/>
    <property type="match status" value="1"/>
</dbReference>
<sequence length="482" mass="55655">MERCANCANISDFICQCQKNHVFLCYKHASYHFVHDDICIIPTVSSCSKIKPLIGILNAKKEKIKGFISQAEKITRECINNIHKAFTDVEGKLNRCIYDIDNAMNKLKILHLGRAEKYLTVHSFLFEENVNLLNSDMVIFQEKYVYIEHITKKLYKVFSTTEFLSQGISLCNLDNEFYKREIERVKIQQKVKELSKTSNIEEDKSIMKSNRTKNHLLYFHINDDEDCYIEISLLYSDYSRKINRIYCCDVKFSDEKFKKIVQTFKNYEKIKSIDLENAISNEYQFSLFCEYLGNVDCIKYINLPFNGLGDSDIQLFSESTRKMKRLLSLNLTQNIISDVGCIHLSKTLSTFSNLMELDLGYNNIGPEGAESLGQALPQLRILEELSIQHNSLEPKGIMSIMIGIHTLPHICILNIAMNEGYDEGGLTIAEYARHLKCLIRLYIDIVTSADIKHIICQSVAKSCKVICINENDRVVIKKWQLN</sequence>